<dbReference type="Proteomes" id="UP000515151">
    <property type="component" value="Chromosome 2"/>
</dbReference>
<gene>
    <name evidence="2" type="primary">LOC116195405</name>
</gene>
<dbReference type="AlphaFoldDB" id="A0A6P8C9L2"/>
<reference evidence="1" key="1">
    <citation type="journal article" date="2020" name="Plant Biotechnol. J.">
        <title>The pomegranate (Punica granatum L.) draft genome dissects genetic divergence between soft- and hard-seeded cultivars.</title>
        <authorList>
            <person name="Luo X."/>
            <person name="Li H."/>
            <person name="Wu Z."/>
            <person name="Yao W."/>
            <person name="Zhao P."/>
            <person name="Cao D."/>
            <person name="Yu H."/>
            <person name="Li K."/>
            <person name="Poudel K."/>
            <person name="Zhao D."/>
            <person name="Zhang F."/>
            <person name="Xia X."/>
            <person name="Chen L."/>
            <person name="Wang Q."/>
            <person name="Jing D."/>
            <person name="Cao S."/>
        </authorList>
    </citation>
    <scope>NUCLEOTIDE SEQUENCE [LARGE SCALE GENOMIC DNA]</scope>
    <source>
        <strain evidence="1">cv. Tunisia</strain>
    </source>
</reference>
<dbReference type="RefSeq" id="XP_031380432.1">
    <property type="nucleotide sequence ID" value="XM_031524572.1"/>
</dbReference>
<dbReference type="GeneID" id="116195405"/>
<accession>A0A6P8C9L2</accession>
<keyword evidence="1" id="KW-1185">Reference proteome</keyword>
<reference evidence="2" key="2">
    <citation type="submission" date="2025-08" db="UniProtKB">
        <authorList>
            <consortium name="RefSeq"/>
        </authorList>
    </citation>
    <scope>IDENTIFICATION</scope>
    <source>
        <tissue evidence="2">Leaf</tissue>
    </source>
</reference>
<organism evidence="1 2">
    <name type="scientific">Punica granatum</name>
    <name type="common">Pomegranate</name>
    <dbReference type="NCBI Taxonomy" id="22663"/>
    <lineage>
        <taxon>Eukaryota</taxon>
        <taxon>Viridiplantae</taxon>
        <taxon>Streptophyta</taxon>
        <taxon>Embryophyta</taxon>
        <taxon>Tracheophyta</taxon>
        <taxon>Spermatophyta</taxon>
        <taxon>Magnoliopsida</taxon>
        <taxon>eudicotyledons</taxon>
        <taxon>Gunneridae</taxon>
        <taxon>Pentapetalae</taxon>
        <taxon>rosids</taxon>
        <taxon>malvids</taxon>
        <taxon>Myrtales</taxon>
        <taxon>Lythraceae</taxon>
        <taxon>Punica</taxon>
    </lineage>
</organism>
<protein>
    <submittedName>
        <fullName evidence="2">Uncharacterized protein LOC116195405 isoform X1</fullName>
    </submittedName>
</protein>
<name>A0A6P8C9L2_PUNGR</name>
<sequence>MPYESNWPHNKEGRVKRAGRIIDSRRPANLTIHTKAPSNWAETRHHQHRHSSSSDALLCVQFSNTRTHTKDHRKKRKWHKPTKKQTHPIIKGFPFPCFNGSLAVSSICAGLDSPLQAHLQELSQCLQWRIIQSINGDEERKKYGKILVLHQCLMFESKSN</sequence>
<evidence type="ECO:0000313" key="1">
    <source>
        <dbReference type="Proteomes" id="UP000515151"/>
    </source>
</evidence>
<evidence type="ECO:0000313" key="2">
    <source>
        <dbReference type="RefSeq" id="XP_031380432.1"/>
    </source>
</evidence>
<proteinExistence type="predicted"/>